<dbReference type="SUPFAM" id="SSF63829">
    <property type="entry name" value="Calcium-dependent phosphotriesterase"/>
    <property type="match status" value="1"/>
</dbReference>
<accession>M3AMW6</accession>
<dbReference type="OrthoDB" id="9977941at2759"/>
<dbReference type="AlphaFoldDB" id="M3AMW6"/>
<reference evidence="1 2" key="1">
    <citation type="journal article" date="2012" name="PLoS Pathog.">
        <title>Diverse lifestyles and strategies of plant pathogenesis encoded in the genomes of eighteen Dothideomycetes fungi.</title>
        <authorList>
            <person name="Ohm R.A."/>
            <person name="Feau N."/>
            <person name="Henrissat B."/>
            <person name="Schoch C.L."/>
            <person name="Horwitz B.A."/>
            <person name="Barry K.W."/>
            <person name="Condon B.J."/>
            <person name="Copeland A.C."/>
            <person name="Dhillon B."/>
            <person name="Glaser F."/>
            <person name="Hesse C.N."/>
            <person name="Kosti I."/>
            <person name="LaButti K."/>
            <person name="Lindquist E.A."/>
            <person name="Lucas S."/>
            <person name="Salamov A.A."/>
            <person name="Bradshaw R.E."/>
            <person name="Ciuffetti L."/>
            <person name="Hamelin R.C."/>
            <person name="Kema G.H.J."/>
            <person name="Lawrence C."/>
            <person name="Scott J.A."/>
            <person name="Spatafora J.W."/>
            <person name="Turgeon B.G."/>
            <person name="de Wit P.J.G.M."/>
            <person name="Zhong S."/>
            <person name="Goodwin S.B."/>
            <person name="Grigoriev I.V."/>
        </authorList>
    </citation>
    <scope>NUCLEOTIDE SEQUENCE [LARGE SCALE GENOMIC DNA]</scope>
    <source>
        <strain evidence="1 2">CIRAD86</strain>
    </source>
</reference>
<dbReference type="eggNOG" id="ENOG502S00D">
    <property type="taxonomic scope" value="Eukaryota"/>
</dbReference>
<dbReference type="STRING" id="383855.M3AMW6"/>
<dbReference type="Proteomes" id="UP000016932">
    <property type="component" value="Unassembled WGS sequence"/>
</dbReference>
<dbReference type="RefSeq" id="XP_007930551.1">
    <property type="nucleotide sequence ID" value="XM_007932360.1"/>
</dbReference>
<gene>
    <name evidence="1" type="ORF">MYCFIDRAFT_43655</name>
</gene>
<evidence type="ECO:0000313" key="2">
    <source>
        <dbReference type="Proteomes" id="UP000016932"/>
    </source>
</evidence>
<dbReference type="PANTHER" id="PTHR42060:SF1">
    <property type="entry name" value="NHL REPEAT-CONTAINING PROTEIN"/>
    <property type="match status" value="1"/>
</dbReference>
<dbReference type="PANTHER" id="PTHR42060">
    <property type="entry name" value="NHL REPEAT-CONTAINING PROTEIN-RELATED"/>
    <property type="match status" value="1"/>
</dbReference>
<organism evidence="1 2">
    <name type="scientific">Pseudocercospora fijiensis (strain CIRAD86)</name>
    <name type="common">Black leaf streak disease fungus</name>
    <name type="synonym">Mycosphaerella fijiensis</name>
    <dbReference type="NCBI Taxonomy" id="383855"/>
    <lineage>
        <taxon>Eukaryota</taxon>
        <taxon>Fungi</taxon>
        <taxon>Dikarya</taxon>
        <taxon>Ascomycota</taxon>
        <taxon>Pezizomycotina</taxon>
        <taxon>Dothideomycetes</taxon>
        <taxon>Dothideomycetidae</taxon>
        <taxon>Mycosphaerellales</taxon>
        <taxon>Mycosphaerellaceae</taxon>
        <taxon>Pseudocercospora</taxon>
    </lineage>
</organism>
<dbReference type="VEuPathDB" id="FungiDB:MYCFIDRAFT_43655"/>
<proteinExistence type="predicted"/>
<dbReference type="GeneID" id="19339548"/>
<dbReference type="Gene3D" id="2.120.10.30">
    <property type="entry name" value="TolB, C-terminal domain"/>
    <property type="match status" value="1"/>
</dbReference>
<dbReference type="KEGG" id="pfj:MYCFIDRAFT_43655"/>
<keyword evidence="2" id="KW-1185">Reference proteome</keyword>
<protein>
    <recommendedName>
        <fullName evidence="3">SMP-30/Gluconolactonase/LRE-like region domain-containing protein</fullName>
    </recommendedName>
</protein>
<dbReference type="HOGENOM" id="CLU_052989_3_0_1"/>
<dbReference type="InterPro" id="IPR052998">
    <property type="entry name" value="Hetero-Diels-Alderase-like"/>
</dbReference>
<sequence>MRGVFVLPHGRLSRQPTTKRIASLPNAALLNGIAFSRPRSDHLLVADTFRGLVWNVNVKKGSVGVTLNDTTTKGSASNPPGINGVKVHNGSLYWTNTGQSKLYKVEIDEKGNVSDGCKAQVVAANLGCDDFVLDFDGNVYVASPLGVVTKVSPTGQQEVIAGNSTGSNKLNGPTAVGFGRLASDRWSLYVTTDGGLPQFGGPVNGTEGVSRIDLGITSASY</sequence>
<dbReference type="InterPro" id="IPR011042">
    <property type="entry name" value="6-blade_b-propeller_TolB-like"/>
</dbReference>
<evidence type="ECO:0000313" key="1">
    <source>
        <dbReference type="EMBL" id="EME78772.1"/>
    </source>
</evidence>
<dbReference type="EMBL" id="KB446563">
    <property type="protein sequence ID" value="EME78772.1"/>
    <property type="molecule type" value="Genomic_DNA"/>
</dbReference>
<name>M3AMW6_PSEFD</name>
<evidence type="ECO:0008006" key="3">
    <source>
        <dbReference type="Google" id="ProtNLM"/>
    </source>
</evidence>